<gene>
    <name evidence="1" type="ORF">NP493_1762g00000</name>
</gene>
<reference evidence="1" key="1">
    <citation type="journal article" date="2023" name="Mol. Biol. Evol.">
        <title>Third-Generation Sequencing Reveals the Adaptive Role of the Epigenome in Three Deep-Sea Polychaetes.</title>
        <authorList>
            <person name="Perez M."/>
            <person name="Aroh O."/>
            <person name="Sun Y."/>
            <person name="Lan Y."/>
            <person name="Juniper S.K."/>
            <person name="Young C.R."/>
            <person name="Angers B."/>
            <person name="Qian P.Y."/>
        </authorList>
    </citation>
    <scope>NUCLEOTIDE SEQUENCE</scope>
    <source>
        <strain evidence="1">R07B-5</strain>
    </source>
</reference>
<dbReference type="EMBL" id="JAODUO010001760">
    <property type="protein sequence ID" value="KAK2158906.1"/>
    <property type="molecule type" value="Genomic_DNA"/>
</dbReference>
<protein>
    <submittedName>
        <fullName evidence="1">Uncharacterized protein</fullName>
    </submittedName>
</protein>
<name>A0AAD9N8G7_RIDPI</name>
<keyword evidence="2" id="KW-1185">Reference proteome</keyword>
<evidence type="ECO:0000313" key="1">
    <source>
        <dbReference type="EMBL" id="KAK2158906.1"/>
    </source>
</evidence>
<comment type="caution">
    <text evidence="1">The sequence shown here is derived from an EMBL/GenBank/DDBJ whole genome shotgun (WGS) entry which is preliminary data.</text>
</comment>
<dbReference type="AlphaFoldDB" id="A0AAD9N8G7"/>
<dbReference type="Proteomes" id="UP001209878">
    <property type="component" value="Unassembled WGS sequence"/>
</dbReference>
<accession>A0AAD9N8G7</accession>
<organism evidence="1 2">
    <name type="scientific">Ridgeia piscesae</name>
    <name type="common">Tubeworm</name>
    <dbReference type="NCBI Taxonomy" id="27915"/>
    <lineage>
        <taxon>Eukaryota</taxon>
        <taxon>Metazoa</taxon>
        <taxon>Spiralia</taxon>
        <taxon>Lophotrochozoa</taxon>
        <taxon>Annelida</taxon>
        <taxon>Polychaeta</taxon>
        <taxon>Sedentaria</taxon>
        <taxon>Canalipalpata</taxon>
        <taxon>Sabellida</taxon>
        <taxon>Siboglinidae</taxon>
        <taxon>Ridgeia</taxon>
    </lineage>
</organism>
<proteinExistence type="predicted"/>
<evidence type="ECO:0000313" key="2">
    <source>
        <dbReference type="Proteomes" id="UP001209878"/>
    </source>
</evidence>
<sequence>MYHHTNIHTFYSRKTAAGAASSSICLCKHCAII</sequence>